<name>A0AAD5N870_PARTN</name>
<proteinExistence type="predicted"/>
<keyword evidence="2" id="KW-1185">Reference proteome</keyword>
<dbReference type="Proteomes" id="UP001196413">
    <property type="component" value="Unassembled WGS sequence"/>
</dbReference>
<organism evidence="1 2">
    <name type="scientific">Parelaphostrongylus tenuis</name>
    <name type="common">Meningeal worm</name>
    <dbReference type="NCBI Taxonomy" id="148309"/>
    <lineage>
        <taxon>Eukaryota</taxon>
        <taxon>Metazoa</taxon>
        <taxon>Ecdysozoa</taxon>
        <taxon>Nematoda</taxon>
        <taxon>Chromadorea</taxon>
        <taxon>Rhabditida</taxon>
        <taxon>Rhabditina</taxon>
        <taxon>Rhabditomorpha</taxon>
        <taxon>Strongyloidea</taxon>
        <taxon>Metastrongylidae</taxon>
        <taxon>Parelaphostrongylus</taxon>
    </lineage>
</organism>
<protein>
    <submittedName>
        <fullName evidence="1">Uncharacterized protein</fullName>
    </submittedName>
</protein>
<sequence>MVQLRQKILQNGLPSHRGWVFLVVGMRSSVEVIPSSRVTQAEKELDLPARKAQPRETIVPRLIITLAATRRKVSDLLLIYKSGRPLQRGDNLREATSRLTSGYENKTAKLVHFFTLWSARLAKTDRPCIQIGENIVLYSYNGTNGYPTSIARQKLFTGVLASV</sequence>
<dbReference type="AlphaFoldDB" id="A0AAD5N870"/>
<reference evidence="1" key="1">
    <citation type="submission" date="2021-06" db="EMBL/GenBank/DDBJ databases">
        <title>Parelaphostrongylus tenuis whole genome reference sequence.</title>
        <authorList>
            <person name="Garwood T.J."/>
            <person name="Larsen P.A."/>
            <person name="Fountain-Jones N.M."/>
            <person name="Garbe J.R."/>
            <person name="Macchietto M.G."/>
            <person name="Kania S.A."/>
            <person name="Gerhold R.W."/>
            <person name="Richards J.E."/>
            <person name="Wolf T.M."/>
        </authorList>
    </citation>
    <scope>NUCLEOTIDE SEQUENCE</scope>
    <source>
        <strain evidence="1">MNPRO001-30</strain>
        <tissue evidence="1">Meninges</tissue>
    </source>
</reference>
<dbReference type="EMBL" id="JAHQIW010005073">
    <property type="protein sequence ID" value="KAJ1364806.1"/>
    <property type="molecule type" value="Genomic_DNA"/>
</dbReference>
<evidence type="ECO:0000313" key="2">
    <source>
        <dbReference type="Proteomes" id="UP001196413"/>
    </source>
</evidence>
<evidence type="ECO:0000313" key="1">
    <source>
        <dbReference type="EMBL" id="KAJ1364806.1"/>
    </source>
</evidence>
<comment type="caution">
    <text evidence="1">The sequence shown here is derived from an EMBL/GenBank/DDBJ whole genome shotgun (WGS) entry which is preliminary data.</text>
</comment>
<accession>A0AAD5N870</accession>
<gene>
    <name evidence="1" type="ORF">KIN20_024978</name>
</gene>